<feature type="region of interest" description="Disordered" evidence="1">
    <location>
        <begin position="58"/>
        <end position="79"/>
    </location>
</feature>
<organism evidence="2 3">
    <name type="scientific">Heterorhabditis bacteriophora</name>
    <name type="common">Entomopathogenic nematode worm</name>
    <dbReference type="NCBI Taxonomy" id="37862"/>
    <lineage>
        <taxon>Eukaryota</taxon>
        <taxon>Metazoa</taxon>
        <taxon>Ecdysozoa</taxon>
        <taxon>Nematoda</taxon>
        <taxon>Chromadorea</taxon>
        <taxon>Rhabditida</taxon>
        <taxon>Rhabditina</taxon>
        <taxon>Rhabditomorpha</taxon>
        <taxon>Strongyloidea</taxon>
        <taxon>Heterorhabditidae</taxon>
        <taxon>Heterorhabditis</taxon>
    </lineage>
</organism>
<reference evidence="3" key="1">
    <citation type="submission" date="2016-11" db="UniProtKB">
        <authorList>
            <consortium name="WormBaseParasite"/>
        </authorList>
    </citation>
    <scope>IDENTIFICATION</scope>
</reference>
<dbReference type="Proteomes" id="UP000095283">
    <property type="component" value="Unplaced"/>
</dbReference>
<evidence type="ECO:0000313" key="3">
    <source>
        <dbReference type="WBParaSite" id="Hba_17636"/>
    </source>
</evidence>
<dbReference type="AlphaFoldDB" id="A0A1I7XJE7"/>
<evidence type="ECO:0000313" key="2">
    <source>
        <dbReference type="Proteomes" id="UP000095283"/>
    </source>
</evidence>
<accession>A0A1I7XJE7</accession>
<evidence type="ECO:0000256" key="1">
    <source>
        <dbReference type="SAM" id="MobiDB-lite"/>
    </source>
</evidence>
<sequence>MYSLCSEPTSPIAPHRGFNNKAREVLIGDSDIHLQGMSNKSCSDFDLRKRLVGCSTGKATDTQITNNSSPKSLSSTQSIPEQPAFDVIGEHPVVKKHKQLAQIGKTKSCMEFKSSDKRLIKTYQEDNILKMPSIDSDIDSFTTLRSDFEEFEEDINGVNKVD</sequence>
<keyword evidence="2" id="KW-1185">Reference proteome</keyword>
<protein>
    <submittedName>
        <fullName evidence="3">Uncharacterized protein</fullName>
    </submittedName>
</protein>
<name>A0A1I7XJE7_HETBA</name>
<proteinExistence type="predicted"/>
<dbReference type="WBParaSite" id="Hba_17636">
    <property type="protein sequence ID" value="Hba_17636"/>
    <property type="gene ID" value="Hba_17636"/>
</dbReference>